<name>A0ABV0YZN6_9TELE</name>
<protein>
    <submittedName>
        <fullName evidence="1">Uncharacterized protein</fullName>
    </submittedName>
</protein>
<evidence type="ECO:0000313" key="2">
    <source>
        <dbReference type="Proteomes" id="UP001469553"/>
    </source>
</evidence>
<organism evidence="1 2">
    <name type="scientific">Ameca splendens</name>
    <dbReference type="NCBI Taxonomy" id="208324"/>
    <lineage>
        <taxon>Eukaryota</taxon>
        <taxon>Metazoa</taxon>
        <taxon>Chordata</taxon>
        <taxon>Craniata</taxon>
        <taxon>Vertebrata</taxon>
        <taxon>Euteleostomi</taxon>
        <taxon>Actinopterygii</taxon>
        <taxon>Neopterygii</taxon>
        <taxon>Teleostei</taxon>
        <taxon>Neoteleostei</taxon>
        <taxon>Acanthomorphata</taxon>
        <taxon>Ovalentaria</taxon>
        <taxon>Atherinomorphae</taxon>
        <taxon>Cyprinodontiformes</taxon>
        <taxon>Goodeidae</taxon>
        <taxon>Ameca</taxon>
    </lineage>
</organism>
<reference evidence="1 2" key="1">
    <citation type="submission" date="2021-06" db="EMBL/GenBank/DDBJ databases">
        <authorList>
            <person name="Palmer J.M."/>
        </authorList>
    </citation>
    <scope>NUCLEOTIDE SEQUENCE [LARGE SCALE GENOMIC DNA]</scope>
    <source>
        <strain evidence="1 2">AS_MEX2019</strain>
        <tissue evidence="1">Muscle</tissue>
    </source>
</reference>
<comment type="caution">
    <text evidence="1">The sequence shown here is derived from an EMBL/GenBank/DDBJ whole genome shotgun (WGS) entry which is preliminary data.</text>
</comment>
<accession>A0ABV0YZN6</accession>
<dbReference type="EMBL" id="JAHRIP010047927">
    <property type="protein sequence ID" value="MEQ2299276.1"/>
    <property type="molecule type" value="Genomic_DNA"/>
</dbReference>
<sequence>MLNKLQNKKSADCLSLDGKAVYRGFRKMNIVRSIKTDILKQKCQAGMFISMLSVLGWGSFGINYCIIAACHGDNQPVVLLRCNGNPGCFDIGLHLHCWIWCLSSSS</sequence>
<keyword evidence="2" id="KW-1185">Reference proteome</keyword>
<dbReference type="Proteomes" id="UP001469553">
    <property type="component" value="Unassembled WGS sequence"/>
</dbReference>
<proteinExistence type="predicted"/>
<gene>
    <name evidence="1" type="ORF">AMECASPLE_013659</name>
</gene>
<evidence type="ECO:0000313" key="1">
    <source>
        <dbReference type="EMBL" id="MEQ2299276.1"/>
    </source>
</evidence>